<dbReference type="PANTHER" id="PTHR43775:SF7">
    <property type="entry name" value="FATTY ACID SYNTHASE"/>
    <property type="match status" value="1"/>
</dbReference>
<evidence type="ECO:0000259" key="17">
    <source>
        <dbReference type="PROSITE" id="PS52004"/>
    </source>
</evidence>
<evidence type="ECO:0000256" key="11">
    <source>
        <dbReference type="ARBA" id="ARBA00023027"/>
    </source>
</evidence>
<dbReference type="InterPro" id="IPR014030">
    <property type="entry name" value="Ketoacyl_synth_N"/>
</dbReference>
<evidence type="ECO:0000313" key="19">
    <source>
        <dbReference type="EnsemblMetazoa" id="tetur07g06110.1"/>
    </source>
</evidence>
<accession>T1K9T5</accession>
<dbReference type="GO" id="GO:0016787">
    <property type="term" value="F:hydrolase activity"/>
    <property type="evidence" value="ECO:0007669"/>
    <property type="project" value="UniProtKB-KW"/>
</dbReference>
<keyword evidence="3" id="KW-0596">Phosphopantetheine</keyword>
<dbReference type="Gene3D" id="3.40.366.10">
    <property type="entry name" value="Malonyl-Coenzyme A Acyl Carrier Protein, domain 2"/>
    <property type="match status" value="1"/>
</dbReference>
<evidence type="ECO:0000256" key="2">
    <source>
        <dbReference type="ARBA" id="ARBA00018769"/>
    </source>
</evidence>
<dbReference type="SUPFAM" id="SSF52151">
    <property type="entry name" value="FabD/lysophospholipase-like"/>
    <property type="match status" value="1"/>
</dbReference>
<dbReference type="STRING" id="32264.T1K9T5"/>
<keyword evidence="10" id="KW-0560">Oxidoreductase</keyword>
<dbReference type="SMART" id="SM00827">
    <property type="entry name" value="PKS_AT"/>
    <property type="match status" value="1"/>
</dbReference>
<comment type="catalytic activity">
    <reaction evidence="15">
        <text>acetyl-CoA + n malonyl-CoA + 2n NADPH + 2n H(+) = a long-chain fatty acid + (n+1) CoA + n CO2 + 2n NADP(+).</text>
        <dbReference type="EC" id="2.3.1.85"/>
    </reaction>
</comment>
<dbReference type="Pfam" id="PF16197">
    <property type="entry name" value="KAsynt_C_assoc"/>
    <property type="match status" value="1"/>
</dbReference>
<dbReference type="eggNOG" id="KOG1202">
    <property type="taxonomic scope" value="Eukaryota"/>
</dbReference>
<evidence type="ECO:0000313" key="20">
    <source>
        <dbReference type="Proteomes" id="UP000015104"/>
    </source>
</evidence>
<dbReference type="EnsemblMetazoa" id="tetur07g06110.1">
    <property type="protein sequence ID" value="tetur07g06110.1"/>
    <property type="gene ID" value="tetur07g06110"/>
</dbReference>
<evidence type="ECO:0000256" key="7">
    <source>
        <dbReference type="ARBA" id="ARBA00022801"/>
    </source>
</evidence>
<dbReference type="GO" id="GO:0016491">
    <property type="term" value="F:oxidoreductase activity"/>
    <property type="evidence" value="ECO:0007669"/>
    <property type="project" value="UniProtKB-KW"/>
</dbReference>
<feature type="active site" description="Proton donor; for dehydratase activity" evidence="16">
    <location>
        <position position="999"/>
    </location>
</feature>
<dbReference type="InterPro" id="IPR018201">
    <property type="entry name" value="Ketoacyl_synth_AS"/>
</dbReference>
<dbReference type="PROSITE" id="PS00606">
    <property type="entry name" value="KS3_1"/>
    <property type="match status" value="1"/>
</dbReference>
<keyword evidence="12" id="KW-0443">Lipid metabolism</keyword>
<evidence type="ECO:0000256" key="10">
    <source>
        <dbReference type="ARBA" id="ARBA00023002"/>
    </source>
</evidence>
<dbReference type="EMBL" id="CAEY01001893">
    <property type="status" value="NOT_ANNOTATED_CDS"/>
    <property type="molecule type" value="Genomic_DNA"/>
</dbReference>
<dbReference type="InterPro" id="IPR016035">
    <property type="entry name" value="Acyl_Trfase/lysoPLipase"/>
</dbReference>
<dbReference type="SMART" id="SM00825">
    <property type="entry name" value="PKS_KS"/>
    <property type="match status" value="1"/>
</dbReference>
<evidence type="ECO:0000256" key="14">
    <source>
        <dbReference type="ARBA" id="ARBA00023268"/>
    </source>
</evidence>
<keyword evidence="11" id="KW-0520">NAD</keyword>
<keyword evidence="5" id="KW-0597">Phosphoprotein</keyword>
<evidence type="ECO:0000256" key="12">
    <source>
        <dbReference type="ARBA" id="ARBA00023098"/>
    </source>
</evidence>
<keyword evidence="14" id="KW-0511">Multifunctional enzyme</keyword>
<evidence type="ECO:0000256" key="15">
    <source>
        <dbReference type="ARBA" id="ARBA00044883"/>
    </source>
</evidence>
<dbReference type="InterPro" id="IPR049900">
    <property type="entry name" value="PKS_mFAS_DH"/>
</dbReference>
<dbReference type="Pfam" id="PF00698">
    <property type="entry name" value="Acyl_transf_1"/>
    <property type="match status" value="1"/>
</dbReference>
<dbReference type="AlphaFoldDB" id="T1K9T5"/>
<dbReference type="InterPro" id="IPR016039">
    <property type="entry name" value="Thiolase-like"/>
</dbReference>
<dbReference type="InterPro" id="IPR014043">
    <property type="entry name" value="Acyl_transferase_dom"/>
</dbReference>
<dbReference type="Pfam" id="PF02801">
    <property type="entry name" value="Ketoacyl-synt_C"/>
    <property type="match status" value="1"/>
</dbReference>
<dbReference type="InterPro" id="IPR014031">
    <property type="entry name" value="Ketoacyl_synth_C"/>
</dbReference>
<evidence type="ECO:0000256" key="3">
    <source>
        <dbReference type="ARBA" id="ARBA00022450"/>
    </source>
</evidence>
<keyword evidence="4" id="KW-0444">Lipid biosynthesis</keyword>
<reference evidence="19" key="2">
    <citation type="submission" date="2015-06" db="UniProtKB">
        <authorList>
            <consortium name="EnsemblMetazoa"/>
        </authorList>
    </citation>
    <scope>IDENTIFICATION</scope>
</reference>
<dbReference type="GO" id="GO:0004312">
    <property type="term" value="F:fatty acid synthase activity"/>
    <property type="evidence" value="ECO:0007669"/>
    <property type="project" value="UniProtKB-EC"/>
</dbReference>
<dbReference type="Pfam" id="PF21089">
    <property type="entry name" value="PKS_DH_N"/>
    <property type="match status" value="1"/>
</dbReference>
<evidence type="ECO:0000256" key="8">
    <source>
        <dbReference type="ARBA" id="ARBA00022832"/>
    </source>
</evidence>
<keyword evidence="20" id="KW-1185">Reference proteome</keyword>
<sequence length="1169" mass="129758">MNGVPLYTADDRRWPIGYLGTPKRAGKINDISKMDAEFFGIPDKDAHLMDPQIRIFHEAVYEAIWDAGINPDDLRGSRTGVFFGLCYDDSTQAITQDESLAHSYIQWSTSRVSYALDLRGPVAQVDSACASSFSAFCAALSSMKAGDCDSCIVGGVTVQLRPSISQCFRALSMLSDDGIPKCLDAKVDGYCRAEAVVAIFLQREPEARRIYAKVLNCRTNCDGFKPEGITFPRFKLQHSLMKQVYEEAHINTDDVEYIEAHMTGTPAGDPIESEAILSGLRSKSTKPILFGCLKSNMGHTEGASALCSISKVAKIFQTGWIPPNLNFTEPNPNIPGLSKGIIIPVLKQTPFNGDIIGVNSFGFGGVNVHAVLTANKKRLTPESYLIDSPIPRLVNLCNRTSQGVQFMFSTLSEKLDKKTLNREYLTLLNNLSYAEPKRGLNHRGYAVIENGEIVRKSNKKVEAKQPLWFIFSPLGSQWNGMGKSLMKLPVFASKMDKLAEVLKPFGIDLKSLICDSENKEIFESVVHAMASIVSIQIGLVDVLRFLNIEPDGILGYSFGEIASGYADGCLTDEQAVLIAYWVAKTVLASQTGPGRMVNLGLTWEEALKVCPTGIEPGCSNTKNNTTVSGDASVFPGFLEDLKSQGVPIVEVESCQTAFHSSFIASSYDGLIEHFSKIITEPKLRSHRWISSSVPDEEATQDRYRYCTPHYYAHAAINQIRFYEKIKVLPRNSCFLEIAPNATLLPLIRETIGSEGSYVRLSDKSSQGLIPLLSGLGDLYKSGLNPAIEKLYPSIEYPVSREVEPLSHLLKWDHSKSYLVAKYPEYQTSGAVNVRYSFDLNNPSDKYLAGHTIDGRILFPATGYMYIVWRQLSRIKAKESIIELLNVKLHRATLLSRGNAVQFTILLNEKVGKFAIVESESVACSGEYRIGSKHCQTNYTEMGKVETSPDAVTIDGKSIYKELRVRGYDYGSTFQGVVEAMSDGSCGKIRRLEHFISLADCILHCAILANPIRELFLPTFFEYIRYDPEKLFKAFETNADSMKTVYFDRHCNVISTEGLVIKGMVGNTAPRKVNNQQVTLESYDFQPYDGSYVAPIKDANLNEYIDLCDTLWGNLIEANSKSIPTDVNDRIQSLVESDPNKNGLLTVLNQLASEKEQQNDQVEQFKNINC</sequence>
<feature type="domain" description="PKS/mFAS DH" evidence="18">
    <location>
        <begin position="815"/>
        <end position="1093"/>
    </location>
</feature>
<keyword evidence="9" id="KW-0521">NADP</keyword>
<evidence type="ECO:0000256" key="1">
    <source>
        <dbReference type="ARBA" id="ARBA00012873"/>
    </source>
</evidence>
<feature type="region of interest" description="C-terminal hotdog fold" evidence="16">
    <location>
        <begin position="950"/>
        <end position="1093"/>
    </location>
</feature>
<feature type="active site" description="Proton acceptor; for dehydratase activity" evidence="16">
    <location>
        <position position="850"/>
    </location>
</feature>
<dbReference type="PANTHER" id="PTHR43775">
    <property type="entry name" value="FATTY ACID SYNTHASE"/>
    <property type="match status" value="1"/>
</dbReference>
<dbReference type="InterPro" id="IPR032821">
    <property type="entry name" value="PKS_assoc"/>
</dbReference>
<proteinExistence type="predicted"/>
<evidence type="ECO:0000256" key="13">
    <source>
        <dbReference type="ARBA" id="ARBA00023160"/>
    </source>
</evidence>
<dbReference type="Proteomes" id="UP000015104">
    <property type="component" value="Unassembled WGS sequence"/>
</dbReference>
<evidence type="ECO:0000259" key="18">
    <source>
        <dbReference type="PROSITE" id="PS52019"/>
    </source>
</evidence>
<dbReference type="Gene3D" id="3.10.129.110">
    <property type="entry name" value="Polyketide synthase dehydratase"/>
    <property type="match status" value="1"/>
</dbReference>
<feature type="domain" description="Ketosynthase family 3 (KS3)" evidence="17">
    <location>
        <begin position="1"/>
        <end position="374"/>
    </location>
</feature>
<dbReference type="Pfam" id="PF00109">
    <property type="entry name" value="ketoacyl-synt"/>
    <property type="match status" value="1"/>
</dbReference>
<dbReference type="GO" id="GO:0004315">
    <property type="term" value="F:3-oxoacyl-[acyl-carrier-protein] synthase activity"/>
    <property type="evidence" value="ECO:0007669"/>
    <property type="project" value="InterPro"/>
</dbReference>
<dbReference type="EC" id="2.3.1.85" evidence="1"/>
<evidence type="ECO:0000256" key="16">
    <source>
        <dbReference type="PROSITE-ProRule" id="PRU01363"/>
    </source>
</evidence>
<organism evidence="19 20">
    <name type="scientific">Tetranychus urticae</name>
    <name type="common">Two-spotted spider mite</name>
    <dbReference type="NCBI Taxonomy" id="32264"/>
    <lineage>
        <taxon>Eukaryota</taxon>
        <taxon>Metazoa</taxon>
        <taxon>Ecdysozoa</taxon>
        <taxon>Arthropoda</taxon>
        <taxon>Chelicerata</taxon>
        <taxon>Arachnida</taxon>
        <taxon>Acari</taxon>
        <taxon>Acariformes</taxon>
        <taxon>Trombidiformes</taxon>
        <taxon>Prostigmata</taxon>
        <taxon>Eleutherengona</taxon>
        <taxon>Raphignathae</taxon>
        <taxon>Tetranychoidea</taxon>
        <taxon>Tetranychidae</taxon>
        <taxon>Tetranychus</taxon>
    </lineage>
</organism>
<dbReference type="InterPro" id="IPR020841">
    <property type="entry name" value="PKS_Beta-ketoAc_synthase_dom"/>
</dbReference>
<keyword evidence="8" id="KW-0276">Fatty acid metabolism</keyword>
<protein>
    <recommendedName>
        <fullName evidence="2">Fatty acid synthase</fullName>
        <ecNumber evidence="1">2.3.1.85</ecNumber>
    </recommendedName>
</protein>
<dbReference type="InterPro" id="IPR050091">
    <property type="entry name" value="PKS_NRPS_Biosynth_Enz"/>
</dbReference>
<dbReference type="InterPro" id="IPR049552">
    <property type="entry name" value="PKS_DH_N"/>
</dbReference>
<dbReference type="CDD" id="cd00833">
    <property type="entry name" value="PKS"/>
    <property type="match status" value="1"/>
</dbReference>
<keyword evidence="13" id="KW-0275">Fatty acid biosynthesis</keyword>
<evidence type="ECO:0000256" key="9">
    <source>
        <dbReference type="ARBA" id="ARBA00022857"/>
    </source>
</evidence>
<keyword evidence="6" id="KW-0808">Transferase</keyword>
<feature type="region of interest" description="N-terminal hotdog fold" evidence="16">
    <location>
        <begin position="815"/>
        <end position="934"/>
    </location>
</feature>
<dbReference type="InterPro" id="IPR042104">
    <property type="entry name" value="PKS_dehydratase_sf"/>
</dbReference>
<dbReference type="HOGENOM" id="CLU_000022_16_6_1"/>
<dbReference type="PROSITE" id="PS52019">
    <property type="entry name" value="PKS_MFAS_DH"/>
    <property type="match status" value="1"/>
</dbReference>
<evidence type="ECO:0000256" key="4">
    <source>
        <dbReference type="ARBA" id="ARBA00022516"/>
    </source>
</evidence>
<dbReference type="InterPro" id="IPR001227">
    <property type="entry name" value="Ac_transferase_dom_sf"/>
</dbReference>
<dbReference type="SUPFAM" id="SSF53901">
    <property type="entry name" value="Thiolase-like"/>
    <property type="match status" value="1"/>
</dbReference>
<dbReference type="PROSITE" id="PS52004">
    <property type="entry name" value="KS3_2"/>
    <property type="match status" value="1"/>
</dbReference>
<reference evidence="20" key="1">
    <citation type="submission" date="2011-08" db="EMBL/GenBank/DDBJ databases">
        <authorList>
            <person name="Rombauts S."/>
        </authorList>
    </citation>
    <scope>NUCLEOTIDE SEQUENCE</scope>
    <source>
        <strain evidence="20">London</strain>
    </source>
</reference>
<evidence type="ECO:0000256" key="5">
    <source>
        <dbReference type="ARBA" id="ARBA00022553"/>
    </source>
</evidence>
<dbReference type="Gene3D" id="3.40.47.10">
    <property type="match status" value="1"/>
</dbReference>
<dbReference type="GO" id="GO:0006633">
    <property type="term" value="P:fatty acid biosynthetic process"/>
    <property type="evidence" value="ECO:0007669"/>
    <property type="project" value="UniProtKB-KW"/>
</dbReference>
<evidence type="ECO:0000256" key="6">
    <source>
        <dbReference type="ARBA" id="ARBA00022679"/>
    </source>
</evidence>
<name>T1K9T5_TETUR</name>
<dbReference type="Gene3D" id="3.30.70.3290">
    <property type="match status" value="1"/>
</dbReference>
<keyword evidence="7" id="KW-0378">Hydrolase</keyword>